<evidence type="ECO:0000313" key="3">
    <source>
        <dbReference type="Proteomes" id="UP001281761"/>
    </source>
</evidence>
<reference evidence="2 3" key="1">
    <citation type="journal article" date="2022" name="bioRxiv">
        <title>Genomics of Preaxostyla Flagellates Illuminates Evolutionary Transitions and the Path Towards Mitochondrial Loss.</title>
        <authorList>
            <person name="Novak L.V.F."/>
            <person name="Treitli S.C."/>
            <person name="Pyrih J."/>
            <person name="Halakuc P."/>
            <person name="Pipaliya S.V."/>
            <person name="Vacek V."/>
            <person name="Brzon O."/>
            <person name="Soukal P."/>
            <person name="Eme L."/>
            <person name="Dacks J.B."/>
            <person name="Karnkowska A."/>
            <person name="Elias M."/>
            <person name="Hampl V."/>
        </authorList>
    </citation>
    <scope>NUCLEOTIDE SEQUENCE [LARGE SCALE GENOMIC DNA]</scope>
    <source>
        <strain evidence="2">NAU3</strain>
        <tissue evidence="2">Gut</tissue>
    </source>
</reference>
<dbReference type="Proteomes" id="UP001281761">
    <property type="component" value="Unassembled WGS sequence"/>
</dbReference>
<name>A0ABQ9YI59_9EUKA</name>
<feature type="domain" description="Rhodanese" evidence="1">
    <location>
        <begin position="20"/>
        <end position="121"/>
    </location>
</feature>
<proteinExistence type="predicted"/>
<keyword evidence="3" id="KW-1185">Reference proteome</keyword>
<evidence type="ECO:0000259" key="1">
    <source>
        <dbReference type="PROSITE" id="PS50206"/>
    </source>
</evidence>
<sequence>MSKSPTCVSPKEVGDWIVNRPDEISIVDVRDVDFFGDKVVGSRNIPHNAPLAYFDLFAKEMKNRPIVPKRIFFHCNLCEDRGPTTAEMFIRRCQNILPNTEICYIEGGWQGWKNYYKDDPTFIEPIPREESDSESED</sequence>
<dbReference type="EMBL" id="JARBJD010000007">
    <property type="protein sequence ID" value="KAK2963274.1"/>
    <property type="molecule type" value="Genomic_DNA"/>
</dbReference>
<dbReference type="PROSITE" id="PS50206">
    <property type="entry name" value="RHODANESE_3"/>
    <property type="match status" value="1"/>
</dbReference>
<dbReference type="Gene3D" id="3.40.250.10">
    <property type="entry name" value="Rhodanese-like domain"/>
    <property type="match status" value="1"/>
</dbReference>
<dbReference type="Pfam" id="PF00581">
    <property type="entry name" value="Rhodanese"/>
    <property type="match status" value="1"/>
</dbReference>
<gene>
    <name evidence="2" type="ORF">BLNAU_1807</name>
</gene>
<protein>
    <recommendedName>
        <fullName evidence="1">Rhodanese domain-containing protein</fullName>
    </recommendedName>
</protein>
<evidence type="ECO:0000313" key="2">
    <source>
        <dbReference type="EMBL" id="KAK2963274.1"/>
    </source>
</evidence>
<comment type="caution">
    <text evidence="2">The sequence shown here is derived from an EMBL/GenBank/DDBJ whole genome shotgun (WGS) entry which is preliminary data.</text>
</comment>
<accession>A0ABQ9YI59</accession>
<dbReference type="InterPro" id="IPR036873">
    <property type="entry name" value="Rhodanese-like_dom_sf"/>
</dbReference>
<organism evidence="2 3">
    <name type="scientific">Blattamonas nauphoetae</name>
    <dbReference type="NCBI Taxonomy" id="2049346"/>
    <lineage>
        <taxon>Eukaryota</taxon>
        <taxon>Metamonada</taxon>
        <taxon>Preaxostyla</taxon>
        <taxon>Oxymonadida</taxon>
        <taxon>Blattamonas</taxon>
    </lineage>
</organism>
<dbReference type="InterPro" id="IPR001763">
    <property type="entry name" value="Rhodanese-like_dom"/>
</dbReference>
<dbReference type="SUPFAM" id="SSF52821">
    <property type="entry name" value="Rhodanese/Cell cycle control phosphatase"/>
    <property type="match status" value="1"/>
</dbReference>